<dbReference type="OrthoDB" id="2753847at2759"/>
<accession>A0A060SCR1</accession>
<dbReference type="OMA" id="ANHGINR"/>
<dbReference type="HOGENOM" id="CLU_1082352_0_0_1"/>
<protein>
    <submittedName>
        <fullName evidence="2">Uncharacterized protein</fullName>
    </submittedName>
</protein>
<organism evidence="2 3">
    <name type="scientific">Pycnoporus cinnabarinus</name>
    <name type="common">Cinnabar-red polypore</name>
    <name type="synonym">Trametes cinnabarina</name>
    <dbReference type="NCBI Taxonomy" id="5643"/>
    <lineage>
        <taxon>Eukaryota</taxon>
        <taxon>Fungi</taxon>
        <taxon>Dikarya</taxon>
        <taxon>Basidiomycota</taxon>
        <taxon>Agaricomycotina</taxon>
        <taxon>Agaricomycetes</taxon>
        <taxon>Polyporales</taxon>
        <taxon>Polyporaceae</taxon>
        <taxon>Trametes</taxon>
    </lineage>
</organism>
<dbReference type="STRING" id="5643.A0A060SCR1"/>
<evidence type="ECO:0000313" key="3">
    <source>
        <dbReference type="Proteomes" id="UP000029665"/>
    </source>
</evidence>
<evidence type="ECO:0000313" key="2">
    <source>
        <dbReference type="EMBL" id="CDO70074.1"/>
    </source>
</evidence>
<dbReference type="EMBL" id="CCBP010000066">
    <property type="protein sequence ID" value="CDO70074.1"/>
    <property type="molecule type" value="Genomic_DNA"/>
</dbReference>
<dbReference type="AlphaFoldDB" id="A0A060SCR1"/>
<proteinExistence type="predicted"/>
<feature type="region of interest" description="Disordered" evidence="1">
    <location>
        <begin position="195"/>
        <end position="257"/>
    </location>
</feature>
<sequence length="257" mass="27545">MNSEKIKPGKATKKARGTVSKGPKATKDYAANHGINRGGTAGDDAVPSEGKEPVLDVEADDEGLLVFMQTRQCRRKIWATVFESPLSALVPGNLTVPSKPRMRARGAPDYKAQAELCKWRRLVFGRDHAMSQLDASAILDQSVVTTLTTLGPLTSEQVVALLKGSWIWWDRYGDELTAVVVALDIVYRPLKKSVGSKRSSGEANAAVYPDASSPKRPRLEIDAAGSNMPSASGQSPVPSPAPTVPPSTSSPFTTSFR</sequence>
<evidence type="ECO:0000256" key="1">
    <source>
        <dbReference type="SAM" id="MobiDB-lite"/>
    </source>
</evidence>
<feature type="compositionally biased region" description="Low complexity" evidence="1">
    <location>
        <begin position="246"/>
        <end position="257"/>
    </location>
</feature>
<keyword evidence="3" id="KW-1185">Reference proteome</keyword>
<feature type="region of interest" description="Disordered" evidence="1">
    <location>
        <begin position="1"/>
        <end position="50"/>
    </location>
</feature>
<dbReference type="Proteomes" id="UP000029665">
    <property type="component" value="Unassembled WGS sequence"/>
</dbReference>
<comment type="caution">
    <text evidence="2">The sequence shown here is derived from an EMBL/GenBank/DDBJ whole genome shotgun (WGS) entry which is preliminary data.</text>
</comment>
<reference evidence="2" key="1">
    <citation type="submission" date="2014-01" db="EMBL/GenBank/DDBJ databases">
        <title>The genome of the white-rot fungus Pycnoporus cinnabarinus: a basidiomycete model with a versatile arsenal for lignocellulosic biomass breakdown.</title>
        <authorList>
            <person name="Levasseur A."/>
            <person name="Lomascolo A."/>
            <person name="Ruiz-Duenas F.J."/>
            <person name="Uzan E."/>
            <person name="Piumi F."/>
            <person name="Kues U."/>
            <person name="Ram A.F.J."/>
            <person name="Murat C."/>
            <person name="Haon M."/>
            <person name="Benoit I."/>
            <person name="Arfi Y."/>
            <person name="Chevret D."/>
            <person name="Drula E."/>
            <person name="Kwon M.J."/>
            <person name="Gouret P."/>
            <person name="Lesage-Meessen L."/>
            <person name="Lombard V."/>
            <person name="Mariette J."/>
            <person name="Noirot C."/>
            <person name="Park J."/>
            <person name="Patyshakuliyeva A."/>
            <person name="Wieneger R.A.B."/>
            <person name="Wosten H.A.B."/>
            <person name="Martin F."/>
            <person name="Coutinho P.M."/>
            <person name="de Vries R."/>
            <person name="Martinez A.T."/>
            <person name="Klopp C."/>
            <person name="Pontarotti P."/>
            <person name="Henrissat B."/>
            <person name="Record E."/>
        </authorList>
    </citation>
    <scope>NUCLEOTIDE SEQUENCE [LARGE SCALE GENOMIC DNA]</scope>
    <source>
        <strain evidence="2">BRFM137</strain>
    </source>
</reference>
<name>A0A060SCR1_PYCCI</name>
<gene>
    <name evidence="2" type="ORF">BN946_scf184601.g27</name>
</gene>